<feature type="region of interest" description="Disordered" evidence="1">
    <location>
        <begin position="1"/>
        <end position="88"/>
    </location>
</feature>
<evidence type="ECO:0000313" key="2">
    <source>
        <dbReference type="EMBL" id="KAJ1181157.1"/>
    </source>
</evidence>
<protein>
    <submittedName>
        <fullName evidence="2">Uncharacterized protein</fullName>
    </submittedName>
</protein>
<keyword evidence="3" id="KW-1185">Reference proteome</keyword>
<organism evidence="2 3">
    <name type="scientific">Pleurodeles waltl</name>
    <name type="common">Iberian ribbed newt</name>
    <dbReference type="NCBI Taxonomy" id="8319"/>
    <lineage>
        <taxon>Eukaryota</taxon>
        <taxon>Metazoa</taxon>
        <taxon>Chordata</taxon>
        <taxon>Craniata</taxon>
        <taxon>Vertebrata</taxon>
        <taxon>Euteleostomi</taxon>
        <taxon>Amphibia</taxon>
        <taxon>Batrachia</taxon>
        <taxon>Caudata</taxon>
        <taxon>Salamandroidea</taxon>
        <taxon>Salamandridae</taxon>
        <taxon>Pleurodelinae</taxon>
        <taxon>Pleurodeles</taxon>
    </lineage>
</organism>
<feature type="compositionally biased region" description="Basic and acidic residues" evidence="1">
    <location>
        <begin position="1"/>
        <end position="10"/>
    </location>
</feature>
<dbReference type="EMBL" id="JANPWB010000006">
    <property type="protein sequence ID" value="KAJ1181157.1"/>
    <property type="molecule type" value="Genomic_DNA"/>
</dbReference>
<dbReference type="Proteomes" id="UP001066276">
    <property type="component" value="Chromosome 3_2"/>
</dbReference>
<evidence type="ECO:0000256" key="1">
    <source>
        <dbReference type="SAM" id="MobiDB-lite"/>
    </source>
</evidence>
<evidence type="ECO:0000313" key="3">
    <source>
        <dbReference type="Proteomes" id="UP001066276"/>
    </source>
</evidence>
<proteinExistence type="predicted"/>
<feature type="compositionally biased region" description="Basic and acidic residues" evidence="1">
    <location>
        <begin position="46"/>
        <end position="68"/>
    </location>
</feature>
<gene>
    <name evidence="2" type="ORF">NDU88_006367</name>
</gene>
<reference evidence="2" key="1">
    <citation type="journal article" date="2022" name="bioRxiv">
        <title>Sequencing and chromosome-scale assembly of the giantPleurodeles waltlgenome.</title>
        <authorList>
            <person name="Brown T."/>
            <person name="Elewa A."/>
            <person name="Iarovenko S."/>
            <person name="Subramanian E."/>
            <person name="Araus A.J."/>
            <person name="Petzold A."/>
            <person name="Susuki M."/>
            <person name="Suzuki K.-i.T."/>
            <person name="Hayashi T."/>
            <person name="Toyoda A."/>
            <person name="Oliveira C."/>
            <person name="Osipova E."/>
            <person name="Leigh N.D."/>
            <person name="Simon A."/>
            <person name="Yun M.H."/>
        </authorList>
    </citation>
    <scope>NUCLEOTIDE SEQUENCE</scope>
    <source>
        <strain evidence="2">20211129_DDA</strain>
        <tissue evidence="2">Liver</tissue>
    </source>
</reference>
<name>A0AAV7U056_PLEWA</name>
<comment type="caution">
    <text evidence="2">The sequence shown here is derived from an EMBL/GenBank/DDBJ whole genome shotgun (WGS) entry which is preliminary data.</text>
</comment>
<sequence>MDRAPTEDRVTLVSKPRPRPLAPPTALAPPRCHPSRTPTPGGGRAPRQEAGEAVRSRARREGTGDRARSLRGTLEQAAEPGQEGAGCT</sequence>
<dbReference type="AlphaFoldDB" id="A0AAV7U056"/>
<accession>A0AAV7U056</accession>